<evidence type="ECO:0000313" key="2">
    <source>
        <dbReference type="EnsemblMetazoa" id="GPPI005548-PA"/>
    </source>
</evidence>
<keyword evidence="3" id="KW-1185">Reference proteome</keyword>
<dbReference type="EnsemblMetazoa" id="GPPI005548-RA">
    <property type="protein sequence ID" value="GPPI005548-PA"/>
    <property type="gene ID" value="GPPI005548"/>
</dbReference>
<accession>A0A1B0AR74</accession>
<dbReference type="Proteomes" id="UP000092460">
    <property type="component" value="Unassembled WGS sequence"/>
</dbReference>
<dbReference type="AlphaFoldDB" id="A0A1B0AR74"/>
<name>A0A1B0AR74_9MUSC</name>
<dbReference type="VEuPathDB" id="VectorBase:GPPI005548"/>
<feature type="region of interest" description="Disordered" evidence="1">
    <location>
        <begin position="53"/>
        <end position="76"/>
    </location>
</feature>
<reference evidence="3" key="1">
    <citation type="submission" date="2015-01" db="EMBL/GenBank/DDBJ databases">
        <authorList>
            <person name="Aksoy S."/>
            <person name="Warren W."/>
            <person name="Wilson R.K."/>
        </authorList>
    </citation>
    <scope>NUCLEOTIDE SEQUENCE [LARGE SCALE GENOMIC DNA]</scope>
    <source>
        <strain evidence="3">IAEA</strain>
    </source>
</reference>
<protein>
    <submittedName>
        <fullName evidence="2">Uncharacterized protein</fullName>
    </submittedName>
</protein>
<reference evidence="2" key="2">
    <citation type="submission" date="2020-05" db="UniProtKB">
        <authorList>
            <consortium name="EnsemblMetazoa"/>
        </authorList>
    </citation>
    <scope>IDENTIFICATION</scope>
    <source>
        <strain evidence="2">IAEA</strain>
    </source>
</reference>
<evidence type="ECO:0000256" key="1">
    <source>
        <dbReference type="SAM" id="MobiDB-lite"/>
    </source>
</evidence>
<proteinExistence type="predicted"/>
<evidence type="ECO:0000313" key="3">
    <source>
        <dbReference type="Proteomes" id="UP000092460"/>
    </source>
</evidence>
<organism evidence="2 3">
    <name type="scientific">Glossina palpalis gambiensis</name>
    <dbReference type="NCBI Taxonomy" id="67801"/>
    <lineage>
        <taxon>Eukaryota</taxon>
        <taxon>Metazoa</taxon>
        <taxon>Ecdysozoa</taxon>
        <taxon>Arthropoda</taxon>
        <taxon>Hexapoda</taxon>
        <taxon>Insecta</taxon>
        <taxon>Pterygota</taxon>
        <taxon>Neoptera</taxon>
        <taxon>Endopterygota</taxon>
        <taxon>Diptera</taxon>
        <taxon>Brachycera</taxon>
        <taxon>Muscomorpha</taxon>
        <taxon>Hippoboscoidea</taxon>
        <taxon>Glossinidae</taxon>
        <taxon>Glossina</taxon>
    </lineage>
</organism>
<dbReference type="EMBL" id="JXJN01002270">
    <property type="status" value="NOT_ANNOTATED_CDS"/>
    <property type="molecule type" value="Genomic_DNA"/>
</dbReference>
<sequence>MYHTIDWSSKYFNVLDNILKTSKSTRHTNYKNNSNEKSAIIFAFLQPFHGNKNVTSDTRSGGNKDGASDGGGGGGGGATHVFLFPIKKQLSKVNGNRIQRHKEGVTTML</sequence>